<accession>A0ABW1JF41</accession>
<feature type="domain" description="Gcp-like" evidence="1">
    <location>
        <begin position="32"/>
        <end position="134"/>
    </location>
</feature>
<dbReference type="Proteomes" id="UP001596189">
    <property type="component" value="Unassembled WGS sequence"/>
</dbReference>
<dbReference type="InterPro" id="IPR000905">
    <property type="entry name" value="Gcp-like_dom"/>
</dbReference>
<proteinExistence type="predicted"/>
<keyword evidence="2" id="KW-0012">Acyltransferase</keyword>
<dbReference type="SUPFAM" id="SSF53067">
    <property type="entry name" value="Actin-like ATPase domain"/>
    <property type="match status" value="2"/>
</dbReference>
<dbReference type="InterPro" id="IPR043129">
    <property type="entry name" value="ATPase_NBD"/>
</dbReference>
<evidence type="ECO:0000313" key="2">
    <source>
        <dbReference type="EMBL" id="MFC6007956.1"/>
    </source>
</evidence>
<name>A0ABW1JF41_9ACTN</name>
<reference evidence="3" key="1">
    <citation type="journal article" date="2019" name="Int. J. Syst. Evol. Microbiol.">
        <title>The Global Catalogue of Microorganisms (GCM) 10K type strain sequencing project: providing services to taxonomists for standard genome sequencing and annotation.</title>
        <authorList>
            <consortium name="The Broad Institute Genomics Platform"/>
            <consortium name="The Broad Institute Genome Sequencing Center for Infectious Disease"/>
            <person name="Wu L."/>
            <person name="Ma J."/>
        </authorList>
    </citation>
    <scope>NUCLEOTIDE SEQUENCE [LARGE SCALE GENOMIC DNA]</scope>
    <source>
        <strain evidence="3">KACC 14249</strain>
    </source>
</reference>
<dbReference type="CDD" id="cd24032">
    <property type="entry name" value="ASKHA_NBD_TsaB"/>
    <property type="match status" value="1"/>
</dbReference>
<dbReference type="Pfam" id="PF00814">
    <property type="entry name" value="TsaD"/>
    <property type="match status" value="1"/>
</dbReference>
<dbReference type="EMBL" id="JBHSRD010000004">
    <property type="protein sequence ID" value="MFC6007956.1"/>
    <property type="molecule type" value="Genomic_DNA"/>
</dbReference>
<sequence length="228" mass="23622">MLLLAFDTATPAVTVALHDGDEVVAQSLAVDARRHGELLAPGIEQVLGDAGVRPGDLTDIAVGTGPGPFTGLRVGLVTAISMASALGIRAHGLCTLDALALRAVQEDAVVPEGDFLVATDARRREVYWAAYEQRPDGSVGAVPQRVHGPAVSRPADVPVGGRPVVGRGADLYPDHLGLSIGPIDPSAAALAHLAVQLLDKGADLSDLTPRYLRRPDVHEGGPRKTVLS</sequence>
<dbReference type="Gene3D" id="3.30.420.40">
    <property type="match status" value="2"/>
</dbReference>
<keyword evidence="3" id="KW-1185">Reference proteome</keyword>
<dbReference type="EC" id="2.3.1.234" evidence="2"/>
<dbReference type="InterPro" id="IPR022496">
    <property type="entry name" value="T6A_TsaB"/>
</dbReference>
<dbReference type="GO" id="GO:0061711">
    <property type="term" value="F:tRNA N(6)-L-threonylcarbamoyladenine synthase activity"/>
    <property type="evidence" value="ECO:0007669"/>
    <property type="project" value="UniProtKB-EC"/>
</dbReference>
<evidence type="ECO:0000313" key="3">
    <source>
        <dbReference type="Proteomes" id="UP001596189"/>
    </source>
</evidence>
<keyword evidence="2" id="KW-0808">Transferase</keyword>
<evidence type="ECO:0000259" key="1">
    <source>
        <dbReference type="Pfam" id="PF00814"/>
    </source>
</evidence>
<dbReference type="NCBIfam" id="TIGR03725">
    <property type="entry name" value="T6A_YeaZ"/>
    <property type="match status" value="1"/>
</dbReference>
<organism evidence="2 3">
    <name type="scientific">Angustibacter luteus</name>
    <dbReference type="NCBI Taxonomy" id="658456"/>
    <lineage>
        <taxon>Bacteria</taxon>
        <taxon>Bacillati</taxon>
        <taxon>Actinomycetota</taxon>
        <taxon>Actinomycetes</taxon>
        <taxon>Kineosporiales</taxon>
        <taxon>Kineosporiaceae</taxon>
    </lineage>
</organism>
<gene>
    <name evidence="2" type="primary">tsaB</name>
    <name evidence="2" type="ORF">ACFQDO_12545</name>
</gene>
<comment type="caution">
    <text evidence="2">The sequence shown here is derived from an EMBL/GenBank/DDBJ whole genome shotgun (WGS) entry which is preliminary data.</text>
</comment>
<protein>
    <submittedName>
        <fullName evidence="2">tRNA (Adenosine(37)-N6)-threonylcarbamoyltransferase complex dimerization subunit type 1 TsaB</fullName>
        <ecNumber evidence="2">2.3.1.234</ecNumber>
    </submittedName>
</protein>
<dbReference type="RefSeq" id="WP_345715355.1">
    <property type="nucleotide sequence ID" value="NZ_BAABFP010000002.1"/>
</dbReference>